<feature type="chain" id="PRO_5043467838" description="UDP-glucuronosyltransferase" evidence="5">
    <location>
        <begin position="17"/>
        <end position="525"/>
    </location>
</feature>
<sequence length="525" mass="59978">MNLLVIFLLGITAVQGANILITYETARRSHQIWITQLAEALVAKGHNITLGGSFSRAIPASDEYHPITFEGIFMAHYKVNKTAHLFANPWRIIHLNHDYNYAICNKTYHSKGFNSLWNYPDNFTFDLILMDMTFGPCLYPLIERFGRPYTIGFTPSALTPYLSELFGNGGYPSYFASPILEPFRDQTFFDRLKNYLFTKFEIFFKKTFEQGAIEKLAESLLNRTFEFGELQKGISLLFVNEYPLLNEPKALTPNIIPLGGLHIRKLQPMPGILQSIIDNANQGFIFFSAGTDIQQNIFSPETKLLFANAFMNLSQKTIMWKDNIDDEDHPFNDRPSNILIHKWVPQNEILGHPHTKLFITTGGSLSIQEAIYHGVPVLGIPIYDEHHRNIQFIVDRHLGLKLDYNDLTEETISASINATLQNPIYLENMDQLAKKFRDQPQSPVQKAIYWIEYVLRHNATDGADFLTPKSRFSSFYGTYSTDVELFLLSAAILTTILTVFLGIFTLLTILSNRSKSTMRGNKKKN</sequence>
<evidence type="ECO:0000313" key="7">
    <source>
        <dbReference type="Proteomes" id="UP000019118"/>
    </source>
</evidence>
<keyword evidence="4" id="KW-0812">Transmembrane</keyword>
<dbReference type="CDD" id="cd03784">
    <property type="entry name" value="GT1_Gtf-like"/>
    <property type="match status" value="1"/>
</dbReference>
<organism evidence="6 7">
    <name type="scientific">Dendroctonus ponderosae</name>
    <name type="common">Mountain pine beetle</name>
    <dbReference type="NCBI Taxonomy" id="77166"/>
    <lineage>
        <taxon>Eukaryota</taxon>
        <taxon>Metazoa</taxon>
        <taxon>Ecdysozoa</taxon>
        <taxon>Arthropoda</taxon>
        <taxon>Hexapoda</taxon>
        <taxon>Insecta</taxon>
        <taxon>Pterygota</taxon>
        <taxon>Neoptera</taxon>
        <taxon>Endopterygota</taxon>
        <taxon>Coleoptera</taxon>
        <taxon>Polyphaga</taxon>
        <taxon>Cucujiformia</taxon>
        <taxon>Curculionidae</taxon>
        <taxon>Scolytinae</taxon>
        <taxon>Dendroctonus</taxon>
    </lineage>
</organism>
<comment type="similarity">
    <text evidence="1">Belongs to the UDP-glycosyltransferase family.</text>
</comment>
<reference evidence="7" key="1">
    <citation type="journal article" date="2013" name="Genome Biol.">
        <title>Draft genome of the mountain pine beetle, Dendroctonus ponderosae Hopkins, a major forest pest.</title>
        <authorList>
            <person name="Keeling C.I."/>
            <person name="Yuen M.M."/>
            <person name="Liao N.Y."/>
            <person name="Docking T.R."/>
            <person name="Chan S.K."/>
            <person name="Taylor G.A."/>
            <person name="Palmquist D.L."/>
            <person name="Jackman S.D."/>
            <person name="Nguyen A."/>
            <person name="Li M."/>
            <person name="Henderson H."/>
            <person name="Janes J.K."/>
            <person name="Zhao Y."/>
            <person name="Pandoh P."/>
            <person name="Moore R."/>
            <person name="Sperling F.A."/>
            <person name="Huber D.P."/>
            <person name="Birol I."/>
            <person name="Jones S.J."/>
            <person name="Bohlmann J."/>
        </authorList>
    </citation>
    <scope>NUCLEOTIDE SEQUENCE</scope>
</reference>
<keyword evidence="7" id="KW-1185">Reference proteome</keyword>
<evidence type="ECO:0000313" key="6">
    <source>
        <dbReference type="EnsemblMetazoa" id="XP_019758071.1"/>
    </source>
</evidence>
<dbReference type="Gene3D" id="3.40.50.2000">
    <property type="entry name" value="Glycogen Phosphorylase B"/>
    <property type="match status" value="1"/>
</dbReference>
<evidence type="ECO:0000256" key="4">
    <source>
        <dbReference type="SAM" id="Phobius"/>
    </source>
</evidence>
<feature type="transmembrane region" description="Helical" evidence="4">
    <location>
        <begin position="485"/>
        <end position="510"/>
    </location>
</feature>
<name>A0AAR5PBK9_DENPD</name>
<keyword evidence="4" id="KW-0472">Membrane</keyword>
<dbReference type="AlphaFoldDB" id="A0AAR5PBK9"/>
<keyword evidence="4" id="KW-1133">Transmembrane helix</keyword>
<dbReference type="Pfam" id="PF00201">
    <property type="entry name" value="UDPGT"/>
    <property type="match status" value="1"/>
</dbReference>
<evidence type="ECO:0000256" key="3">
    <source>
        <dbReference type="ARBA" id="ARBA00022679"/>
    </source>
</evidence>
<dbReference type="InterPro" id="IPR050271">
    <property type="entry name" value="UDP-glycosyltransferase"/>
</dbReference>
<dbReference type="PANTHER" id="PTHR48043:SF159">
    <property type="entry name" value="EG:EG0003.4 PROTEIN-RELATED"/>
    <property type="match status" value="1"/>
</dbReference>
<feature type="signal peptide" evidence="5">
    <location>
        <begin position="1"/>
        <end position="16"/>
    </location>
</feature>
<dbReference type="GO" id="GO:0008194">
    <property type="term" value="F:UDP-glycosyltransferase activity"/>
    <property type="evidence" value="ECO:0007669"/>
    <property type="project" value="InterPro"/>
</dbReference>
<reference evidence="6" key="2">
    <citation type="submission" date="2024-08" db="UniProtKB">
        <authorList>
            <consortium name="EnsemblMetazoa"/>
        </authorList>
    </citation>
    <scope>IDENTIFICATION</scope>
</reference>
<accession>A0AAR5PBK9</accession>
<evidence type="ECO:0008006" key="8">
    <source>
        <dbReference type="Google" id="ProtNLM"/>
    </source>
</evidence>
<dbReference type="FunFam" id="3.40.50.2000:FF:000050">
    <property type="entry name" value="UDP-glucuronosyltransferase"/>
    <property type="match status" value="1"/>
</dbReference>
<keyword evidence="5" id="KW-0732">Signal</keyword>
<dbReference type="PANTHER" id="PTHR48043">
    <property type="entry name" value="EG:EG0003.4 PROTEIN-RELATED"/>
    <property type="match status" value="1"/>
</dbReference>
<evidence type="ECO:0000256" key="2">
    <source>
        <dbReference type="ARBA" id="ARBA00022676"/>
    </source>
</evidence>
<dbReference type="InterPro" id="IPR002213">
    <property type="entry name" value="UDP_glucos_trans"/>
</dbReference>
<keyword evidence="2" id="KW-0328">Glycosyltransferase</keyword>
<dbReference type="GeneID" id="109536338"/>
<dbReference type="SUPFAM" id="SSF53756">
    <property type="entry name" value="UDP-Glycosyltransferase/glycogen phosphorylase"/>
    <property type="match status" value="1"/>
</dbReference>
<dbReference type="KEGG" id="dpa:109536338"/>
<keyword evidence="3" id="KW-0808">Transferase</keyword>
<dbReference type="EnsemblMetazoa" id="XM_019902512.1">
    <property type="protein sequence ID" value="XP_019758071.1"/>
    <property type="gene ID" value="LOC109536338"/>
</dbReference>
<dbReference type="Proteomes" id="UP000019118">
    <property type="component" value="Unassembled WGS sequence"/>
</dbReference>
<evidence type="ECO:0000256" key="5">
    <source>
        <dbReference type="SAM" id="SignalP"/>
    </source>
</evidence>
<protein>
    <recommendedName>
        <fullName evidence="8">UDP-glucuronosyltransferase</fullName>
    </recommendedName>
</protein>
<evidence type="ECO:0000256" key="1">
    <source>
        <dbReference type="ARBA" id="ARBA00009995"/>
    </source>
</evidence>
<proteinExistence type="inferred from homology"/>